<dbReference type="EMBL" id="SRZB01000023">
    <property type="protein sequence ID" value="TGX97996.1"/>
    <property type="molecule type" value="Genomic_DNA"/>
</dbReference>
<sequence>MAILCYTNGTMQKGVVPVETERVDKEKMILAVQAAVGVLYIILVVRSSLKGQSPKMKKVLAKQAKRIDKLNRLEYKQAKREIRRNRQ</sequence>
<proteinExistence type="predicted"/>
<reference evidence="1" key="1">
    <citation type="submission" date="2019-04" db="EMBL/GenBank/DDBJ databases">
        <title>Microbes associate with the intestines of laboratory mice.</title>
        <authorList>
            <person name="Navarre W."/>
            <person name="Wong E."/>
            <person name="Huang K."/>
            <person name="Tropini C."/>
            <person name="Ng K."/>
            <person name="Yu B."/>
        </authorList>
    </citation>
    <scope>NUCLEOTIDE SEQUENCE</scope>
    <source>
        <strain evidence="1">NM72_1-8</strain>
    </source>
</reference>
<name>A0AC61QYE5_9FIRM</name>
<evidence type="ECO:0000313" key="2">
    <source>
        <dbReference type="Proteomes" id="UP000307720"/>
    </source>
</evidence>
<accession>A0AC61QYE5</accession>
<protein>
    <submittedName>
        <fullName evidence="1">Uncharacterized protein</fullName>
    </submittedName>
</protein>
<keyword evidence="2" id="KW-1185">Reference proteome</keyword>
<comment type="caution">
    <text evidence="1">The sequence shown here is derived from an EMBL/GenBank/DDBJ whole genome shotgun (WGS) entry which is preliminary data.</text>
</comment>
<dbReference type="Proteomes" id="UP000307720">
    <property type="component" value="Unassembled WGS sequence"/>
</dbReference>
<gene>
    <name evidence="1" type="ORF">E5357_10535</name>
</gene>
<evidence type="ECO:0000313" key="1">
    <source>
        <dbReference type="EMBL" id="TGX97996.1"/>
    </source>
</evidence>
<organism evidence="1 2">
    <name type="scientific">Hominisplanchenecus murintestinalis</name>
    <dbReference type="NCBI Taxonomy" id="2941517"/>
    <lineage>
        <taxon>Bacteria</taxon>
        <taxon>Bacillati</taxon>
        <taxon>Bacillota</taxon>
        <taxon>Clostridia</taxon>
        <taxon>Lachnospirales</taxon>
        <taxon>Lachnospiraceae</taxon>
        <taxon>Hominisplanchenecus</taxon>
    </lineage>
</organism>